<accession>A0ABR0Q973</accession>
<feature type="compositionally biased region" description="Basic and acidic residues" evidence="1">
    <location>
        <begin position="1"/>
        <end position="17"/>
    </location>
</feature>
<dbReference type="Proteomes" id="UP001358586">
    <property type="component" value="Chromosome 4"/>
</dbReference>
<proteinExistence type="predicted"/>
<reference evidence="2 3" key="1">
    <citation type="submission" date="2023-03" db="EMBL/GenBank/DDBJ databases">
        <title>WGS of Gossypium arboreum.</title>
        <authorList>
            <person name="Yu D."/>
        </authorList>
    </citation>
    <scope>NUCLEOTIDE SEQUENCE [LARGE SCALE GENOMIC DNA]</scope>
    <source>
        <tissue evidence="2">Leaf</tissue>
    </source>
</reference>
<evidence type="ECO:0000313" key="3">
    <source>
        <dbReference type="Proteomes" id="UP001358586"/>
    </source>
</evidence>
<comment type="caution">
    <text evidence="2">The sequence shown here is derived from an EMBL/GenBank/DDBJ whole genome shotgun (WGS) entry which is preliminary data.</text>
</comment>
<gene>
    <name evidence="2" type="ORF">PVK06_011522</name>
</gene>
<evidence type="ECO:0000313" key="2">
    <source>
        <dbReference type="EMBL" id="KAK5835812.1"/>
    </source>
</evidence>
<dbReference type="EMBL" id="JARKNE010000004">
    <property type="protein sequence ID" value="KAK5835812.1"/>
    <property type="molecule type" value="Genomic_DNA"/>
</dbReference>
<organism evidence="2 3">
    <name type="scientific">Gossypium arboreum</name>
    <name type="common">Tree cotton</name>
    <name type="synonym">Gossypium nanking</name>
    <dbReference type="NCBI Taxonomy" id="29729"/>
    <lineage>
        <taxon>Eukaryota</taxon>
        <taxon>Viridiplantae</taxon>
        <taxon>Streptophyta</taxon>
        <taxon>Embryophyta</taxon>
        <taxon>Tracheophyta</taxon>
        <taxon>Spermatophyta</taxon>
        <taxon>Magnoliopsida</taxon>
        <taxon>eudicotyledons</taxon>
        <taxon>Gunneridae</taxon>
        <taxon>Pentapetalae</taxon>
        <taxon>rosids</taxon>
        <taxon>malvids</taxon>
        <taxon>Malvales</taxon>
        <taxon>Malvaceae</taxon>
        <taxon>Malvoideae</taxon>
        <taxon>Gossypium</taxon>
    </lineage>
</organism>
<evidence type="ECO:0008006" key="4">
    <source>
        <dbReference type="Google" id="ProtNLM"/>
    </source>
</evidence>
<evidence type="ECO:0000256" key="1">
    <source>
        <dbReference type="SAM" id="MobiDB-lite"/>
    </source>
</evidence>
<feature type="region of interest" description="Disordered" evidence="1">
    <location>
        <begin position="1"/>
        <end position="35"/>
    </location>
</feature>
<sequence length="79" mass="9165">MTRGKDMSILKEAETSKTRKGKAKAGSKRTNLNAETSLWRKLKDVEKNGKFHQQQEDKIVTTVEDMERSQNLFYAYNRA</sequence>
<feature type="compositionally biased region" description="Basic residues" evidence="1">
    <location>
        <begin position="18"/>
        <end position="27"/>
    </location>
</feature>
<name>A0ABR0Q973_GOSAR</name>
<keyword evidence="3" id="KW-1185">Reference proteome</keyword>
<protein>
    <recommendedName>
        <fullName evidence="4">No apical meristem-associated C-terminal domain-containing protein</fullName>
    </recommendedName>
</protein>